<gene>
    <name evidence="1" type="ORF">FNH13_06080</name>
</gene>
<dbReference type="PANTHER" id="PTHR40037:SF1">
    <property type="entry name" value="PHOSPHOESTERASE SAOUHSC_00951-RELATED"/>
    <property type="match status" value="1"/>
</dbReference>
<dbReference type="Gene3D" id="3.90.1140.10">
    <property type="entry name" value="Cyclic phosphodiesterase"/>
    <property type="match status" value="1"/>
</dbReference>
<accession>A0A516G8W7</accession>
<dbReference type="AlphaFoldDB" id="A0A516G8W7"/>
<proteinExistence type="predicted"/>
<dbReference type="GO" id="GO:0016874">
    <property type="term" value="F:ligase activity"/>
    <property type="evidence" value="ECO:0007669"/>
    <property type="project" value="UniProtKB-KW"/>
</dbReference>
<protein>
    <submittedName>
        <fullName evidence="1">2'-5' RNA ligase family protein</fullName>
    </submittedName>
</protein>
<organism evidence="1 2">
    <name type="scientific">Ornithinimicrobium ciconiae</name>
    <dbReference type="NCBI Taxonomy" id="2594265"/>
    <lineage>
        <taxon>Bacteria</taxon>
        <taxon>Bacillati</taxon>
        <taxon>Actinomycetota</taxon>
        <taxon>Actinomycetes</taxon>
        <taxon>Micrococcales</taxon>
        <taxon>Ornithinimicrobiaceae</taxon>
        <taxon>Ornithinimicrobium</taxon>
    </lineage>
</organism>
<reference evidence="1 2" key="1">
    <citation type="submission" date="2019-07" db="EMBL/GenBank/DDBJ databases">
        <title>complete genome sequencing of Ornithinimicrobium sp. H23M54.</title>
        <authorList>
            <person name="Bae J.-W."/>
            <person name="Lee S.-Y."/>
        </authorList>
    </citation>
    <scope>NUCLEOTIDE SEQUENCE [LARGE SCALE GENOMIC DNA]</scope>
    <source>
        <strain evidence="1 2">H23M54</strain>
    </source>
</reference>
<dbReference type="InterPro" id="IPR050580">
    <property type="entry name" value="2H_phosphoesterase_YjcG-like"/>
</dbReference>
<evidence type="ECO:0000313" key="1">
    <source>
        <dbReference type="EMBL" id="QDO87968.1"/>
    </source>
</evidence>
<keyword evidence="1" id="KW-0436">Ligase</keyword>
<dbReference type="OrthoDB" id="358773at2"/>
<dbReference type="KEGG" id="orz:FNH13_06080"/>
<dbReference type="SUPFAM" id="SSF55144">
    <property type="entry name" value="LigT-like"/>
    <property type="match status" value="1"/>
</dbReference>
<dbReference type="PANTHER" id="PTHR40037">
    <property type="entry name" value="PHOSPHOESTERASE YJCG-RELATED"/>
    <property type="match status" value="1"/>
</dbReference>
<dbReference type="Pfam" id="PF13563">
    <property type="entry name" value="2_5_RNA_ligase2"/>
    <property type="match status" value="1"/>
</dbReference>
<name>A0A516G8W7_9MICO</name>
<sequence>MIVTLQPHGPVTVGIALPVPEPWGSMIQQARIDYGEARAQHIPTHVTLLPPTETTAERLEELLTYLQDVAQRMAPFLMVLRGTGTFRPVSDVVYVQIARGVSSCEQLERAVRNGPVWRDLDFPYHPHVTLAHDLPSAVLDRAFAEFADLVAEFEAGEFAVYVHHGDEVWRPLVTYELTGDQVGV</sequence>
<dbReference type="EMBL" id="CP041616">
    <property type="protein sequence ID" value="QDO87968.1"/>
    <property type="molecule type" value="Genomic_DNA"/>
</dbReference>
<keyword evidence="2" id="KW-1185">Reference proteome</keyword>
<dbReference type="InterPro" id="IPR009097">
    <property type="entry name" value="Cyclic_Pdiesterase"/>
</dbReference>
<dbReference type="Proteomes" id="UP000315395">
    <property type="component" value="Chromosome"/>
</dbReference>
<evidence type="ECO:0000313" key="2">
    <source>
        <dbReference type="Proteomes" id="UP000315395"/>
    </source>
</evidence>